<dbReference type="Gene3D" id="3.30.700.10">
    <property type="entry name" value="Glycoprotein, Type 4 Pilin"/>
    <property type="match status" value="1"/>
</dbReference>
<dbReference type="InterPro" id="IPR045584">
    <property type="entry name" value="Pilin-like"/>
</dbReference>
<feature type="domain" description="DUF1559" evidence="2">
    <location>
        <begin position="40"/>
        <end position="333"/>
    </location>
</feature>
<accession>A0ABX1VEF7</accession>
<sequence>MRMPRRTDTSPRRAGFTLIELLVVIAIIAILVSLLLPAVQQAREAARRSQCQNNLKQLGLAMHNYHSTYKAFPMGLGGGIAGNGGRNSFLVGLTPYLDQTALWNQISRPLQYTYNGNDYDVGPSGRRPWNEDYPPWRTQIATLLCPSDAARVTNEGDTNYALNWGDNASGASDPDRPEARGMGIRNDSLSFRDCQDGTTTTLLIGEIGRWDGTKRLIAQWAKGAPLRHSATGYEDPQTNCIDYAVNPNEPQFYKDSLSLGTGDQQRGTRWADGGMVFTQFLTIVPPNGPSCRSQSIGNDWENGIMTAGSYHSGGIQAVLVDGSVSFISETIDTGDLSAGAVTSGKSPYGVWGAIGTSVGGEVDTEF</sequence>
<evidence type="ECO:0000259" key="2">
    <source>
        <dbReference type="Pfam" id="PF07596"/>
    </source>
</evidence>
<dbReference type="NCBIfam" id="TIGR04294">
    <property type="entry name" value="pre_pil_HX9DG"/>
    <property type="match status" value="1"/>
</dbReference>
<organism evidence="3 4">
    <name type="scientific">Alienimonas chondri</name>
    <dbReference type="NCBI Taxonomy" id="2681879"/>
    <lineage>
        <taxon>Bacteria</taxon>
        <taxon>Pseudomonadati</taxon>
        <taxon>Planctomycetota</taxon>
        <taxon>Planctomycetia</taxon>
        <taxon>Planctomycetales</taxon>
        <taxon>Planctomycetaceae</taxon>
        <taxon>Alienimonas</taxon>
    </lineage>
</organism>
<keyword evidence="4" id="KW-1185">Reference proteome</keyword>
<dbReference type="EMBL" id="WTPX01000053">
    <property type="protein sequence ID" value="NNJ25895.1"/>
    <property type="molecule type" value="Genomic_DNA"/>
</dbReference>
<dbReference type="PROSITE" id="PS00409">
    <property type="entry name" value="PROKAR_NTER_METHYL"/>
    <property type="match status" value="1"/>
</dbReference>
<name>A0ABX1VEF7_9PLAN</name>
<dbReference type="Pfam" id="PF07596">
    <property type="entry name" value="SBP_bac_10"/>
    <property type="match status" value="1"/>
</dbReference>
<feature type="region of interest" description="Disordered" evidence="1">
    <location>
        <begin position="165"/>
        <end position="184"/>
    </location>
</feature>
<dbReference type="PANTHER" id="PTHR30093:SF2">
    <property type="entry name" value="TYPE II SECRETION SYSTEM PROTEIN H"/>
    <property type="match status" value="1"/>
</dbReference>
<evidence type="ECO:0000313" key="3">
    <source>
        <dbReference type="EMBL" id="NNJ25895.1"/>
    </source>
</evidence>
<dbReference type="SUPFAM" id="SSF54523">
    <property type="entry name" value="Pili subunits"/>
    <property type="match status" value="1"/>
</dbReference>
<dbReference type="InterPro" id="IPR027558">
    <property type="entry name" value="Pre_pil_HX9DG_C"/>
</dbReference>
<comment type="caution">
    <text evidence="3">The sequence shown here is derived from an EMBL/GenBank/DDBJ whole genome shotgun (WGS) entry which is preliminary data.</text>
</comment>
<dbReference type="InterPro" id="IPR012902">
    <property type="entry name" value="N_methyl_site"/>
</dbReference>
<reference evidence="3 4" key="1">
    <citation type="journal article" date="2020" name="Syst. Appl. Microbiol.">
        <title>Alienimonas chondri sp. nov., a novel planctomycete isolated from the biofilm of the red alga Chondrus crispus.</title>
        <authorList>
            <person name="Vitorino I."/>
            <person name="Albuquerque L."/>
            <person name="Wiegand S."/>
            <person name="Kallscheuer N."/>
            <person name="da Costa M.S."/>
            <person name="Lobo-da-Cunha A."/>
            <person name="Jogler C."/>
            <person name="Lage O.M."/>
        </authorList>
    </citation>
    <scope>NUCLEOTIDE SEQUENCE [LARGE SCALE GENOMIC DNA]</scope>
    <source>
        <strain evidence="3 4">LzC2</strain>
    </source>
</reference>
<dbReference type="PANTHER" id="PTHR30093">
    <property type="entry name" value="GENERAL SECRETION PATHWAY PROTEIN G"/>
    <property type="match status" value="1"/>
</dbReference>
<dbReference type="Proteomes" id="UP000609651">
    <property type="component" value="Unassembled WGS sequence"/>
</dbReference>
<dbReference type="Pfam" id="PF07963">
    <property type="entry name" value="N_methyl"/>
    <property type="match status" value="1"/>
</dbReference>
<evidence type="ECO:0000313" key="4">
    <source>
        <dbReference type="Proteomes" id="UP000609651"/>
    </source>
</evidence>
<dbReference type="NCBIfam" id="TIGR02532">
    <property type="entry name" value="IV_pilin_GFxxxE"/>
    <property type="match status" value="1"/>
</dbReference>
<evidence type="ECO:0000256" key="1">
    <source>
        <dbReference type="SAM" id="MobiDB-lite"/>
    </source>
</evidence>
<protein>
    <recommendedName>
        <fullName evidence="2">DUF1559 domain-containing protein</fullName>
    </recommendedName>
</protein>
<gene>
    <name evidence="3" type="ORF">LzC2_19710</name>
</gene>
<proteinExistence type="predicted"/>
<dbReference type="InterPro" id="IPR011453">
    <property type="entry name" value="DUF1559"/>
</dbReference>